<comment type="similarity">
    <text evidence="2">Belongs to the aspartate/ornithine carbamoyltransferase superfamily. ATCase family.</text>
</comment>
<comment type="caution">
    <text evidence="13">The sequence shown here is derived from an EMBL/GenBank/DDBJ whole genome shotgun (WGS) entry which is preliminary data.</text>
</comment>
<dbReference type="Pfam" id="PF02729">
    <property type="entry name" value="OTCace_N"/>
    <property type="match status" value="1"/>
</dbReference>
<evidence type="ECO:0000313" key="14">
    <source>
        <dbReference type="Proteomes" id="UP000326396"/>
    </source>
</evidence>
<evidence type="ECO:0000259" key="12">
    <source>
        <dbReference type="Pfam" id="PF02729"/>
    </source>
</evidence>
<evidence type="ECO:0000256" key="2">
    <source>
        <dbReference type="ARBA" id="ARBA00008896"/>
    </source>
</evidence>
<accession>A0A5N6M056</accession>
<keyword evidence="14" id="KW-1185">Reference proteome</keyword>
<dbReference type="InterPro" id="IPR002082">
    <property type="entry name" value="Asp_carbamoyltransf"/>
</dbReference>
<dbReference type="NCBIfam" id="TIGR00670">
    <property type="entry name" value="asp_carb_tr"/>
    <property type="match status" value="1"/>
</dbReference>
<dbReference type="AlphaFoldDB" id="A0A5N6M056"/>
<evidence type="ECO:0000256" key="5">
    <source>
        <dbReference type="ARBA" id="ARBA00022533"/>
    </source>
</evidence>
<comment type="function">
    <text evidence="8">Catalyzes the condensation of carbamoyl phosphate and aspartate to form carbamoyl aspartate and inorganic phosphate, the committed step in the de novo pyrimidine nucleotide biosynthesis pathway.</text>
</comment>
<dbReference type="GO" id="GO:0006520">
    <property type="term" value="P:amino acid metabolic process"/>
    <property type="evidence" value="ECO:0007669"/>
    <property type="project" value="InterPro"/>
</dbReference>
<feature type="domain" description="Aspartate/ornithine carbamoyltransferase carbamoyl-P binding" evidence="12">
    <location>
        <begin position="86"/>
        <end position="227"/>
    </location>
</feature>
<evidence type="ECO:0000256" key="8">
    <source>
        <dbReference type="ARBA" id="ARBA00043884"/>
    </source>
</evidence>
<protein>
    <recommendedName>
        <fullName evidence="4">aspartate carbamoyltransferase</fullName>
        <ecNumber evidence="4">2.1.3.2</ecNumber>
    </recommendedName>
</protein>
<dbReference type="GO" id="GO:0044205">
    <property type="term" value="P:'de novo' UMP biosynthetic process"/>
    <property type="evidence" value="ECO:0007669"/>
    <property type="project" value="UniProtKB-UniPathway"/>
</dbReference>
<dbReference type="EC" id="2.1.3.2" evidence="4"/>
<dbReference type="InterPro" id="IPR006132">
    <property type="entry name" value="Asp/Orn_carbamoyltranf_P-bd"/>
</dbReference>
<dbReference type="OrthoDB" id="1924069at2759"/>
<keyword evidence="6 10" id="KW-0808">Transferase</keyword>
<dbReference type="FunFam" id="3.40.50.1370:FF:000002">
    <property type="entry name" value="Aspartate carbamoyltransferase 2"/>
    <property type="match status" value="1"/>
</dbReference>
<evidence type="ECO:0000256" key="1">
    <source>
        <dbReference type="ARBA" id="ARBA00004852"/>
    </source>
</evidence>
<proteinExistence type="inferred from homology"/>
<feature type="domain" description="Aspartate/ornithine carbamoyltransferase Asp/Orn-binding" evidence="11">
    <location>
        <begin position="234"/>
        <end position="385"/>
    </location>
</feature>
<dbReference type="SUPFAM" id="SSF53671">
    <property type="entry name" value="Aspartate/ornithine carbamoyltransferase"/>
    <property type="match status" value="1"/>
</dbReference>
<name>A0A5N6M056_9ASTR</name>
<dbReference type="PANTHER" id="PTHR45753">
    <property type="entry name" value="ORNITHINE CARBAMOYLTRANSFERASE, MITOCHONDRIAL"/>
    <property type="match status" value="1"/>
</dbReference>
<dbReference type="NCBIfam" id="NF002032">
    <property type="entry name" value="PRK00856.1"/>
    <property type="match status" value="1"/>
</dbReference>
<dbReference type="FunFam" id="3.40.50.1370:FF:000001">
    <property type="entry name" value="Aspartate carbamoyltransferase"/>
    <property type="match status" value="1"/>
</dbReference>
<dbReference type="InterPro" id="IPR006130">
    <property type="entry name" value="Asp/Orn_carbamoylTrfase"/>
</dbReference>
<evidence type="ECO:0000313" key="13">
    <source>
        <dbReference type="EMBL" id="KAD3067218.1"/>
    </source>
</evidence>
<evidence type="ECO:0000259" key="11">
    <source>
        <dbReference type="Pfam" id="PF00185"/>
    </source>
</evidence>
<comment type="catalytic activity">
    <reaction evidence="9">
        <text>carbamoyl phosphate + L-aspartate = N-carbamoyl-L-aspartate + phosphate + H(+)</text>
        <dbReference type="Rhea" id="RHEA:20013"/>
        <dbReference type="ChEBI" id="CHEBI:15378"/>
        <dbReference type="ChEBI" id="CHEBI:29991"/>
        <dbReference type="ChEBI" id="CHEBI:32814"/>
        <dbReference type="ChEBI" id="CHEBI:43474"/>
        <dbReference type="ChEBI" id="CHEBI:58228"/>
        <dbReference type="EC" id="2.1.3.2"/>
    </reaction>
</comment>
<dbReference type="Pfam" id="PF00185">
    <property type="entry name" value="OTCace"/>
    <property type="match status" value="1"/>
</dbReference>
<dbReference type="PROSITE" id="PS00097">
    <property type="entry name" value="CARBAMOYLTRANSFERASE"/>
    <property type="match status" value="1"/>
</dbReference>
<dbReference type="InterPro" id="IPR006131">
    <property type="entry name" value="Asp_carbamoyltransf_Asp/Orn-bd"/>
</dbReference>
<dbReference type="EMBL" id="SZYD01000017">
    <property type="protein sequence ID" value="KAD3067218.1"/>
    <property type="molecule type" value="Genomic_DNA"/>
</dbReference>
<evidence type="ECO:0000256" key="10">
    <source>
        <dbReference type="RuleBase" id="RU003634"/>
    </source>
</evidence>
<evidence type="ECO:0000256" key="7">
    <source>
        <dbReference type="ARBA" id="ARBA00022975"/>
    </source>
</evidence>
<dbReference type="InterPro" id="IPR036901">
    <property type="entry name" value="Asp/Orn_carbamoylTrfase_sf"/>
</dbReference>
<evidence type="ECO:0000256" key="3">
    <source>
        <dbReference type="ARBA" id="ARBA00011233"/>
    </source>
</evidence>
<gene>
    <name evidence="13" type="ORF">E3N88_35098</name>
</gene>
<dbReference type="GO" id="GO:0016597">
    <property type="term" value="F:amino acid binding"/>
    <property type="evidence" value="ECO:0007669"/>
    <property type="project" value="InterPro"/>
</dbReference>
<evidence type="ECO:0000256" key="4">
    <source>
        <dbReference type="ARBA" id="ARBA00013008"/>
    </source>
</evidence>
<dbReference type="UniPathway" id="UPA00070">
    <property type="reaction ID" value="UER00116"/>
</dbReference>
<dbReference type="Gene3D" id="3.40.50.1370">
    <property type="entry name" value="Aspartate/ornithine carbamoyltransferase"/>
    <property type="match status" value="2"/>
</dbReference>
<comment type="pathway">
    <text evidence="1">Pyrimidine metabolism; UMP biosynthesis via de novo pathway; (S)-dihydroorotate from bicarbonate: step 2/3.</text>
</comment>
<dbReference type="PANTHER" id="PTHR45753:SF6">
    <property type="entry name" value="ASPARTATE CARBAMOYLTRANSFERASE"/>
    <property type="match status" value="1"/>
</dbReference>
<keyword evidence="5" id="KW-0021">Allosteric enzyme</keyword>
<keyword evidence="7" id="KW-0665">Pyrimidine biosynthesis</keyword>
<evidence type="ECO:0000256" key="6">
    <source>
        <dbReference type="ARBA" id="ARBA00022679"/>
    </source>
</evidence>
<dbReference type="Proteomes" id="UP000326396">
    <property type="component" value="Linkage Group LG7"/>
</dbReference>
<dbReference type="PRINTS" id="PR00100">
    <property type="entry name" value="AOTCASE"/>
</dbReference>
<reference evidence="13 14" key="1">
    <citation type="submission" date="2019-05" db="EMBL/GenBank/DDBJ databases">
        <title>Mikania micrantha, genome provides insights into the molecular mechanism of rapid growth.</title>
        <authorList>
            <person name="Liu B."/>
        </authorList>
    </citation>
    <scope>NUCLEOTIDE SEQUENCE [LARGE SCALE GENOMIC DNA]</scope>
    <source>
        <strain evidence="13">NLD-2019</strain>
        <tissue evidence="13">Leaf</tissue>
    </source>
</reference>
<dbReference type="GO" id="GO:0006207">
    <property type="term" value="P:'de novo' pyrimidine nucleobase biosynthetic process"/>
    <property type="evidence" value="ECO:0007669"/>
    <property type="project" value="InterPro"/>
</dbReference>
<dbReference type="HAMAP" id="MF_00001">
    <property type="entry name" value="Asp_carb_tr"/>
    <property type="match status" value="1"/>
</dbReference>
<organism evidence="13 14">
    <name type="scientific">Mikania micrantha</name>
    <name type="common">bitter vine</name>
    <dbReference type="NCBI Taxonomy" id="192012"/>
    <lineage>
        <taxon>Eukaryota</taxon>
        <taxon>Viridiplantae</taxon>
        <taxon>Streptophyta</taxon>
        <taxon>Embryophyta</taxon>
        <taxon>Tracheophyta</taxon>
        <taxon>Spermatophyta</taxon>
        <taxon>Magnoliopsida</taxon>
        <taxon>eudicotyledons</taxon>
        <taxon>Gunneridae</taxon>
        <taxon>Pentapetalae</taxon>
        <taxon>asterids</taxon>
        <taxon>campanulids</taxon>
        <taxon>Asterales</taxon>
        <taxon>Asteraceae</taxon>
        <taxon>Asteroideae</taxon>
        <taxon>Heliantheae alliance</taxon>
        <taxon>Eupatorieae</taxon>
        <taxon>Mikania</taxon>
    </lineage>
</organism>
<dbReference type="GO" id="GO:0004070">
    <property type="term" value="F:aspartate carbamoyltransferase activity"/>
    <property type="evidence" value="ECO:0007669"/>
    <property type="project" value="UniProtKB-EC"/>
</dbReference>
<comment type="subunit">
    <text evidence="3">Homotrimer.</text>
</comment>
<evidence type="ECO:0000256" key="9">
    <source>
        <dbReference type="ARBA" id="ARBA00048859"/>
    </source>
</evidence>
<dbReference type="PRINTS" id="PR00101">
    <property type="entry name" value="ATCASE"/>
</dbReference>
<sequence length="390" mass="43925">MYSSMFSTHASNGTTMALKQCKICNDSKKSAFLHKHHLLHNKSNRVSANQMVCNSGRLLSKERIQPMTLDVESIRTMTGDKFQLHDVIEAQQFDRDILSAIFEVAREMETIEKTSRGSQILNGYLMSTLFYEPSTRTRLSFESAMKRLGGEVLTTENAREFSSAAKGETLEDTIRTVEGYSDIVVIRHFEGGAAQRAARTANIPVINAGDGPGQHPTQALLDMYTIEREIGKLDGITVGLVGDLANGRTARSLAYLLAKYNDVKIYLVSPSVVKMKEDIKEYLTLEGVDWEECADLKEVASKCDVVYQTRIQKERFGERTDLYEQARGKYIVDKGVLDVMQKHSIIMHPLPRLDEITVDVDDDPRAAYFRQAKNGLFIRMALLKLLLLGW</sequence>